<reference evidence="1" key="1">
    <citation type="submission" date="2022-11" db="EMBL/GenBank/DDBJ databases">
        <authorList>
            <person name="Petersen C."/>
        </authorList>
    </citation>
    <scope>NUCLEOTIDE SEQUENCE</scope>
    <source>
        <strain evidence="1">IBT 21917</strain>
    </source>
</reference>
<organism evidence="1 2">
    <name type="scientific">Penicillium capsulatum</name>
    <dbReference type="NCBI Taxonomy" id="69766"/>
    <lineage>
        <taxon>Eukaryota</taxon>
        <taxon>Fungi</taxon>
        <taxon>Dikarya</taxon>
        <taxon>Ascomycota</taxon>
        <taxon>Pezizomycotina</taxon>
        <taxon>Eurotiomycetes</taxon>
        <taxon>Eurotiomycetidae</taxon>
        <taxon>Eurotiales</taxon>
        <taxon>Aspergillaceae</taxon>
        <taxon>Penicillium</taxon>
    </lineage>
</organism>
<dbReference type="InterPro" id="IPR036047">
    <property type="entry name" value="F-box-like_dom_sf"/>
</dbReference>
<proteinExistence type="predicted"/>
<dbReference type="EMBL" id="JAPQKO010000008">
    <property type="protein sequence ID" value="KAJ5152397.1"/>
    <property type="molecule type" value="Genomic_DNA"/>
</dbReference>
<comment type="caution">
    <text evidence="1">The sequence shown here is derived from an EMBL/GenBank/DDBJ whole genome shotgun (WGS) entry which is preliminary data.</text>
</comment>
<reference evidence="1" key="2">
    <citation type="journal article" date="2023" name="IMA Fungus">
        <title>Comparative genomic study of the Penicillium genus elucidates a diverse pangenome and 15 lateral gene transfer events.</title>
        <authorList>
            <person name="Petersen C."/>
            <person name="Sorensen T."/>
            <person name="Nielsen M.R."/>
            <person name="Sondergaard T.E."/>
            <person name="Sorensen J.L."/>
            <person name="Fitzpatrick D.A."/>
            <person name="Frisvad J.C."/>
            <person name="Nielsen K.L."/>
        </authorList>
    </citation>
    <scope>NUCLEOTIDE SEQUENCE</scope>
    <source>
        <strain evidence="1">IBT 21917</strain>
    </source>
</reference>
<dbReference type="OrthoDB" id="9984533at2759"/>
<accession>A0A9W9HPF0</accession>
<evidence type="ECO:0000313" key="2">
    <source>
        <dbReference type="Proteomes" id="UP001146351"/>
    </source>
</evidence>
<name>A0A9W9HPF0_9EURO</name>
<sequence>MVAEFDTYCAICCCTLHGGDIGSDAPRILKIRRGRVARRKYWMERDLPYDETEDEDEDERQDRKRYMASVLDPGDELLNDTDEDDTDTVRSKDYAHSYDPGILGEDDLNWLSSTYGVGIDHRRPGPRRFFIAPFKYEDRHWLYMVNPSNDLELPEDESKFYGYSVSDLDDPPVFPFHWDCLQLLSRAITGIPDSDQLQKETLYRAMQDIGGFTRLDLDYGDINGNDQDWQNIPGEEYSVFCPTVSVELGSNIPDKVMMNHRTRSDLSAKVIRDPFAHLPYDVTSSIVGLLSGDAVLALCQASWLVCATTRHGAFWKQRLQRDMVWCWEAQELKDGRSKGVDYKQLYLWLESKTRTKYGLTGPFLPLVNRRRIWRCCEEIADRYRRVQAQN</sequence>
<protein>
    <recommendedName>
        <fullName evidence="3">F-box domain-containing protein</fullName>
    </recommendedName>
</protein>
<dbReference type="SUPFAM" id="SSF81383">
    <property type="entry name" value="F-box domain"/>
    <property type="match status" value="1"/>
</dbReference>
<dbReference type="AlphaFoldDB" id="A0A9W9HPF0"/>
<gene>
    <name evidence="1" type="ORF">N7492_010692</name>
</gene>
<keyword evidence="2" id="KW-1185">Reference proteome</keyword>
<evidence type="ECO:0000313" key="1">
    <source>
        <dbReference type="EMBL" id="KAJ5152397.1"/>
    </source>
</evidence>
<evidence type="ECO:0008006" key="3">
    <source>
        <dbReference type="Google" id="ProtNLM"/>
    </source>
</evidence>
<dbReference type="Proteomes" id="UP001146351">
    <property type="component" value="Unassembled WGS sequence"/>
</dbReference>